<dbReference type="EMBL" id="MTHB01000123">
    <property type="protein sequence ID" value="OXC76584.1"/>
    <property type="molecule type" value="Genomic_DNA"/>
</dbReference>
<dbReference type="Proteomes" id="UP000214720">
    <property type="component" value="Unassembled WGS sequence"/>
</dbReference>
<protein>
    <submittedName>
        <fullName evidence="1">Uncharacterized protein</fullName>
    </submittedName>
</protein>
<name>A0A226WZI0_CABSO</name>
<organism evidence="1 2">
    <name type="scientific">Caballeronia sordidicola</name>
    <name type="common">Burkholderia sordidicola</name>
    <dbReference type="NCBI Taxonomy" id="196367"/>
    <lineage>
        <taxon>Bacteria</taxon>
        <taxon>Pseudomonadati</taxon>
        <taxon>Pseudomonadota</taxon>
        <taxon>Betaproteobacteria</taxon>
        <taxon>Burkholderiales</taxon>
        <taxon>Burkholderiaceae</taxon>
        <taxon>Caballeronia</taxon>
    </lineage>
</organism>
<evidence type="ECO:0000313" key="1">
    <source>
        <dbReference type="EMBL" id="OXC76584.1"/>
    </source>
</evidence>
<sequence>MVLIASAPGIFRPSGAGTKATLKIFADLIANAAVSGVMRSQAAAQAIGVAI</sequence>
<gene>
    <name evidence="1" type="ORF">BSU04_21445</name>
</gene>
<reference evidence="2" key="1">
    <citation type="submission" date="2017-01" db="EMBL/GenBank/DDBJ databases">
        <title>Genome Analysis of Deinococcus marmoris KOPRI26562.</title>
        <authorList>
            <person name="Kim J.H."/>
            <person name="Oh H.-M."/>
        </authorList>
    </citation>
    <scope>NUCLEOTIDE SEQUENCE [LARGE SCALE GENOMIC DNA]</scope>
    <source>
        <strain evidence="2">PAMC 26633</strain>
    </source>
</reference>
<dbReference type="AlphaFoldDB" id="A0A226WZI0"/>
<accession>A0A226WZI0</accession>
<proteinExistence type="predicted"/>
<comment type="caution">
    <text evidence="1">The sequence shown here is derived from an EMBL/GenBank/DDBJ whole genome shotgun (WGS) entry which is preliminary data.</text>
</comment>
<evidence type="ECO:0000313" key="2">
    <source>
        <dbReference type="Proteomes" id="UP000214720"/>
    </source>
</evidence>